<gene>
    <name evidence="1" type="ORF">DN069_17610</name>
</gene>
<dbReference type="AlphaFoldDB" id="A0A2X0II99"/>
<evidence type="ECO:0000313" key="2">
    <source>
        <dbReference type="Proteomes" id="UP000248889"/>
    </source>
</evidence>
<proteinExistence type="predicted"/>
<organism evidence="1 2">
    <name type="scientific">Streptacidiphilus pinicola</name>
    <dbReference type="NCBI Taxonomy" id="2219663"/>
    <lineage>
        <taxon>Bacteria</taxon>
        <taxon>Bacillati</taxon>
        <taxon>Actinomycetota</taxon>
        <taxon>Actinomycetes</taxon>
        <taxon>Kitasatosporales</taxon>
        <taxon>Streptomycetaceae</taxon>
        <taxon>Streptacidiphilus</taxon>
    </lineage>
</organism>
<protein>
    <submittedName>
        <fullName evidence="1">Uncharacterized protein</fullName>
    </submittedName>
</protein>
<sequence>MRMGQGNAMEQRKALAEAIADARSGDPAATERAAGLFQETDYYGLVEHYLAYAGLGERQRDQAASRLAAHAQSCQFAPRTATRMLNALADLGPDQAPKLHQALAHLQQRWAGAPLARTCLGVFRRPLADVGAAFAPHVAGEALRSLRVDPDRFLPHRTDGFVMRREERVVVELAAGTTEQREQLAAALVELTHNQDLSPLQRHRAVSAMEHLDAAAGRDCAARLRAAGIEDPGDPMPDSVVVARVDAAWQRIEDAMRERSPHLLGELGPPLRPQDVAVCRQILGVPDAFAACLARHRYARLFPHELSYEDVRGMLGQVDEEWWQDDGDWGDLPELADDAAWLDRLHAYAEYLDSGGA</sequence>
<reference evidence="1 2" key="1">
    <citation type="submission" date="2018-06" db="EMBL/GenBank/DDBJ databases">
        <title>Streptacidiphilus pinicola sp. nov., isolated from pine grove soil.</title>
        <authorList>
            <person name="Roh S.G."/>
            <person name="Park S."/>
            <person name="Kim M.-K."/>
            <person name="Yun B.-R."/>
            <person name="Park J."/>
            <person name="Kim M.J."/>
            <person name="Kim Y.S."/>
            <person name="Kim S.B."/>
        </authorList>
    </citation>
    <scope>NUCLEOTIDE SEQUENCE [LARGE SCALE GENOMIC DNA]</scope>
    <source>
        <strain evidence="1 2">MMS16-CNU450</strain>
    </source>
</reference>
<name>A0A2X0II99_9ACTN</name>
<accession>A0A2X0II99</accession>
<dbReference type="EMBL" id="QKYN01000067">
    <property type="protein sequence ID" value="RAG84307.1"/>
    <property type="molecule type" value="Genomic_DNA"/>
</dbReference>
<comment type="caution">
    <text evidence="1">The sequence shown here is derived from an EMBL/GenBank/DDBJ whole genome shotgun (WGS) entry which is preliminary data.</text>
</comment>
<keyword evidence="2" id="KW-1185">Reference proteome</keyword>
<dbReference type="Proteomes" id="UP000248889">
    <property type="component" value="Unassembled WGS sequence"/>
</dbReference>
<evidence type="ECO:0000313" key="1">
    <source>
        <dbReference type="EMBL" id="RAG84307.1"/>
    </source>
</evidence>